<dbReference type="InterPro" id="IPR042461">
    <property type="entry name" value="LapD_MoxY_peri_C"/>
</dbReference>
<dbReference type="InterPro" id="IPR001633">
    <property type="entry name" value="EAL_dom"/>
</dbReference>
<dbReference type="PANTHER" id="PTHR33121">
    <property type="entry name" value="CYCLIC DI-GMP PHOSPHODIESTERASE PDEF"/>
    <property type="match status" value="1"/>
</dbReference>
<protein>
    <submittedName>
        <fullName evidence="4">EAL domain-containing protein</fullName>
    </submittedName>
</protein>
<evidence type="ECO:0000313" key="5">
    <source>
        <dbReference type="Proteomes" id="UP001195660"/>
    </source>
</evidence>
<dbReference type="Gene3D" id="3.30.110.200">
    <property type="match status" value="1"/>
</dbReference>
<dbReference type="InterPro" id="IPR032244">
    <property type="entry name" value="LapD_MoxY_N"/>
</dbReference>
<dbReference type="Pfam" id="PF00563">
    <property type="entry name" value="EAL"/>
    <property type="match status" value="1"/>
</dbReference>
<dbReference type="SUPFAM" id="SSF55073">
    <property type="entry name" value="Nucleotide cyclase"/>
    <property type="match status" value="1"/>
</dbReference>
<dbReference type="NCBIfam" id="TIGR00254">
    <property type="entry name" value="GGDEF"/>
    <property type="match status" value="1"/>
</dbReference>
<dbReference type="InterPro" id="IPR000160">
    <property type="entry name" value="GGDEF_dom"/>
</dbReference>
<evidence type="ECO:0000259" key="2">
    <source>
        <dbReference type="PROSITE" id="PS50883"/>
    </source>
</evidence>
<evidence type="ECO:0000313" key="4">
    <source>
        <dbReference type="EMBL" id="MBM5572751.1"/>
    </source>
</evidence>
<keyword evidence="1" id="KW-0472">Membrane</keyword>
<name>A0ABS2CH99_9NEIS</name>
<dbReference type="SMART" id="SM00267">
    <property type="entry name" value="GGDEF"/>
    <property type="match status" value="1"/>
</dbReference>
<comment type="caution">
    <text evidence="4">The sequence shown here is derived from an EMBL/GenBank/DDBJ whole genome shotgun (WGS) entry which is preliminary data.</text>
</comment>
<dbReference type="Gene3D" id="6.20.270.20">
    <property type="entry name" value="LapD/MoxY periplasmic domain"/>
    <property type="match status" value="1"/>
</dbReference>
<dbReference type="Gene3D" id="3.30.70.270">
    <property type="match status" value="1"/>
</dbReference>
<keyword evidence="1" id="KW-1133">Transmembrane helix</keyword>
<feature type="domain" description="EAL" evidence="2">
    <location>
        <begin position="413"/>
        <end position="656"/>
    </location>
</feature>
<sequence length="656" mass="73229">MMTLLKQLILMIILLFTLLFCGTVYLSVQNSRAFLTEQLTTISQDTATSLGMQLSPLIMDKNNQVIVQSMLDAVFDSGYYRQIRIVDVEGKLVIERTAPPHVNQVPDWFIRLFHIETPVGEALMTSGWQQAGTITIAANPGIAYASLWTSSMTALYWFLGASLFTFAMGVVILHFVLRPLKAVEQQAMAICNREYPEQSEIPWTLDLRSVVQAMNRMTQKVKEMFAEQAASIERMRAEAYIDTLTGLANRRYFDMHVKQAIEADEPLTHGALLFFEISHLKEINDQKGFRVVDNLLIESAALLKKMVADSACADAFAARISGNTFAVFFAGIEQEKARQLAANLSHNMASLYERGMTPFADVGHIGGAMYHGQRLNNWLSEVDLALRTAQSEGPNVMHFFTPQEASGFGAMSASDWKGILLEALNSQRVELYTQVVNAANNQLIHREVFLRLRDELGEQIPAGLFVPMAKRHGLIQEFDRIVIQLCLQELQKDASLRLAINLFPASISQPKFVTWLIEQLTAYPTVAQQMSFELPEQEALTQLDDLRSFIAQVGAFGVQVGLDNFGRGFGSFTYLSTLKVNYLKVDGSFSKDIDQNRENQFFLDAIVKIAHGLDLQVYAKSVETSAEQAMLGSLRVDGAQGFGIGGTELWQKARSL</sequence>
<keyword evidence="5" id="KW-1185">Reference proteome</keyword>
<gene>
    <name evidence="4" type="ORF">GM173_14345</name>
</gene>
<dbReference type="Pfam" id="PF16448">
    <property type="entry name" value="LapD_MoxY_N"/>
    <property type="match status" value="1"/>
</dbReference>
<dbReference type="SMART" id="SM00052">
    <property type="entry name" value="EAL"/>
    <property type="match status" value="1"/>
</dbReference>
<evidence type="ECO:0000259" key="3">
    <source>
        <dbReference type="PROSITE" id="PS50887"/>
    </source>
</evidence>
<dbReference type="Proteomes" id="UP001195660">
    <property type="component" value="Unassembled WGS sequence"/>
</dbReference>
<dbReference type="InterPro" id="IPR050706">
    <property type="entry name" value="Cyclic-di-GMP_PDE-like"/>
</dbReference>
<feature type="transmembrane region" description="Helical" evidence="1">
    <location>
        <begin position="154"/>
        <end position="177"/>
    </location>
</feature>
<dbReference type="InterPro" id="IPR035919">
    <property type="entry name" value="EAL_sf"/>
</dbReference>
<evidence type="ECO:0000256" key="1">
    <source>
        <dbReference type="SAM" id="Phobius"/>
    </source>
</evidence>
<dbReference type="EMBL" id="WOFE01000010">
    <property type="protein sequence ID" value="MBM5572751.1"/>
    <property type="molecule type" value="Genomic_DNA"/>
</dbReference>
<proteinExistence type="predicted"/>
<dbReference type="SUPFAM" id="SSF141868">
    <property type="entry name" value="EAL domain-like"/>
    <property type="match status" value="1"/>
</dbReference>
<feature type="domain" description="GGDEF" evidence="3">
    <location>
        <begin position="268"/>
        <end position="402"/>
    </location>
</feature>
<dbReference type="Gene3D" id="3.20.20.450">
    <property type="entry name" value="EAL domain"/>
    <property type="match status" value="1"/>
</dbReference>
<dbReference type="Pfam" id="PF00990">
    <property type="entry name" value="GGDEF"/>
    <property type="match status" value="1"/>
</dbReference>
<keyword evidence="1" id="KW-0812">Transmembrane</keyword>
<accession>A0ABS2CH99</accession>
<dbReference type="InterPro" id="IPR043128">
    <property type="entry name" value="Rev_trsase/Diguanyl_cyclase"/>
</dbReference>
<dbReference type="PROSITE" id="PS50883">
    <property type="entry name" value="EAL"/>
    <property type="match status" value="1"/>
</dbReference>
<reference evidence="4 5" key="1">
    <citation type="submission" date="2019-11" db="EMBL/GenBank/DDBJ databases">
        <title>Novel Deefgea species.</title>
        <authorList>
            <person name="Han J.-H."/>
        </authorList>
    </citation>
    <scope>NUCLEOTIDE SEQUENCE [LARGE SCALE GENOMIC DNA]</scope>
    <source>
        <strain evidence="4 5">LMG 24817</strain>
    </source>
</reference>
<dbReference type="PROSITE" id="PS50887">
    <property type="entry name" value="GGDEF"/>
    <property type="match status" value="1"/>
</dbReference>
<dbReference type="CDD" id="cd01948">
    <property type="entry name" value="EAL"/>
    <property type="match status" value="1"/>
</dbReference>
<dbReference type="CDD" id="cd01949">
    <property type="entry name" value="GGDEF"/>
    <property type="match status" value="1"/>
</dbReference>
<dbReference type="PANTHER" id="PTHR33121:SF23">
    <property type="entry name" value="CYCLIC DI-GMP PHOSPHODIESTERASE PDEB"/>
    <property type="match status" value="1"/>
</dbReference>
<dbReference type="InterPro" id="IPR029787">
    <property type="entry name" value="Nucleotide_cyclase"/>
</dbReference>
<organism evidence="4 5">
    <name type="scientific">Deefgea chitinilytica</name>
    <dbReference type="NCBI Taxonomy" id="570276"/>
    <lineage>
        <taxon>Bacteria</taxon>
        <taxon>Pseudomonadati</taxon>
        <taxon>Pseudomonadota</taxon>
        <taxon>Betaproteobacteria</taxon>
        <taxon>Neisseriales</taxon>
        <taxon>Chitinibacteraceae</taxon>
        <taxon>Deefgea</taxon>
    </lineage>
</organism>